<feature type="region of interest" description="Disordered" evidence="3">
    <location>
        <begin position="1"/>
        <end position="64"/>
    </location>
</feature>
<evidence type="ECO:0000256" key="2">
    <source>
        <dbReference type="ARBA" id="ARBA00023125"/>
    </source>
</evidence>
<proteinExistence type="predicted"/>
<organism evidence="5 6">
    <name type="scientific">Homarus americanus</name>
    <name type="common">American lobster</name>
    <dbReference type="NCBI Taxonomy" id="6706"/>
    <lineage>
        <taxon>Eukaryota</taxon>
        <taxon>Metazoa</taxon>
        <taxon>Ecdysozoa</taxon>
        <taxon>Arthropoda</taxon>
        <taxon>Crustacea</taxon>
        <taxon>Multicrustacea</taxon>
        <taxon>Malacostraca</taxon>
        <taxon>Eumalacostraca</taxon>
        <taxon>Eucarida</taxon>
        <taxon>Decapoda</taxon>
        <taxon>Pleocyemata</taxon>
        <taxon>Astacidea</taxon>
        <taxon>Nephropoidea</taxon>
        <taxon>Nephropidae</taxon>
        <taxon>Homarus</taxon>
    </lineage>
</organism>
<dbReference type="InterPro" id="IPR009057">
    <property type="entry name" value="Homeodomain-like_sf"/>
</dbReference>
<dbReference type="InterPro" id="IPR027417">
    <property type="entry name" value="P-loop_NTPase"/>
</dbReference>
<sequence>MKLSLGNSMGLEVDDDDVEELVEEHSKELSTEELLELHKEENETLKRSLTSEESGEEEDKEESRIIPAKDLKDAFFCWSKLPKLSEDYHPDVGSVQKAISCGKTTQVAQFILEDAIADGHGSTCHIVCTQPRRISAISVAQRVADERGEKLGKSIGYQIRLEARGFNVSAQLAEALSTITEDGVTPFDQTFFPNRNKLKKGSLMRRENFAEFLKKVATYGANSFYALEFGVEEMEALRAKGSEIQVKDFDDYRLSSFSTAYADETDLQNRTELLLLSTSDEAIDSSVTPASPDVPLLPEQAASSISVIDTFDQYVTTVVGLGTYFGSRVMTKHGILFNNHLANMLPHPSTHPEDVPHSHARPLTSYTPVILTNTRQKLELIRKLEAGASVARVCDEFGVKKQTVSDTRKAKDKLTAFSLKYYVDATSKSSSVGARKLMRVAKDTNLEESVTKWFVQQRSCGNVVRGVEIQAAAVKLASHMGIENFEASDGWLWRFRNHHGMCHLPKVNEINIL</sequence>
<dbReference type="InterPro" id="IPR029055">
    <property type="entry name" value="Ntn_hydrolases_N"/>
</dbReference>
<feature type="compositionally biased region" description="Acidic residues" evidence="3">
    <location>
        <begin position="12"/>
        <end position="22"/>
    </location>
</feature>
<dbReference type="InterPro" id="IPR043137">
    <property type="entry name" value="GGT_ssub_C"/>
</dbReference>
<keyword evidence="5" id="KW-0378">Hydrolase</keyword>
<keyword evidence="5" id="KW-0347">Helicase</keyword>
<dbReference type="InterPro" id="IPR000101">
    <property type="entry name" value="GGT_peptidase"/>
</dbReference>
<dbReference type="Gene3D" id="3.60.20.40">
    <property type="match status" value="1"/>
</dbReference>
<evidence type="ECO:0000313" key="5">
    <source>
        <dbReference type="EMBL" id="KAG7175318.1"/>
    </source>
</evidence>
<dbReference type="GO" id="GO:0006751">
    <property type="term" value="P:glutathione catabolic process"/>
    <property type="evidence" value="ECO:0007669"/>
    <property type="project" value="InterPro"/>
</dbReference>
<dbReference type="GO" id="GO:0005634">
    <property type="term" value="C:nucleus"/>
    <property type="evidence" value="ECO:0007669"/>
    <property type="project" value="UniProtKB-SubCell"/>
</dbReference>
<evidence type="ECO:0000313" key="6">
    <source>
        <dbReference type="Proteomes" id="UP000747542"/>
    </source>
</evidence>
<feature type="compositionally biased region" description="Basic and acidic residues" evidence="3">
    <location>
        <begin position="23"/>
        <end position="50"/>
    </location>
</feature>
<feature type="domain" description="HTH CENPB-type" evidence="4">
    <location>
        <begin position="434"/>
        <end position="505"/>
    </location>
</feature>
<keyword evidence="5" id="KW-0067">ATP-binding</keyword>
<dbReference type="GO" id="GO:0003677">
    <property type="term" value="F:DNA binding"/>
    <property type="evidence" value="ECO:0007669"/>
    <property type="project" value="UniProtKB-KW"/>
</dbReference>
<dbReference type="SUPFAM" id="SSF46689">
    <property type="entry name" value="Homeodomain-like"/>
    <property type="match status" value="2"/>
</dbReference>
<gene>
    <name evidence="5" type="ORF">Hamer_G001376</name>
</gene>
<dbReference type="PROSITE" id="PS51253">
    <property type="entry name" value="HTH_CENPB"/>
    <property type="match status" value="1"/>
</dbReference>
<dbReference type="PANTHER" id="PTHR11686">
    <property type="entry name" value="GAMMA GLUTAMYL TRANSPEPTIDASE"/>
    <property type="match status" value="1"/>
</dbReference>
<keyword evidence="5" id="KW-0547">Nucleotide-binding</keyword>
<dbReference type="Proteomes" id="UP000747542">
    <property type="component" value="Unassembled WGS sequence"/>
</dbReference>
<dbReference type="InterPro" id="IPR006600">
    <property type="entry name" value="HTH_CenpB_DNA-bd_dom"/>
</dbReference>
<dbReference type="CDD" id="cd17917">
    <property type="entry name" value="DEXHc_RHA-like"/>
    <property type="match status" value="1"/>
</dbReference>
<dbReference type="Pfam" id="PF01019">
    <property type="entry name" value="G_glu_transpept"/>
    <property type="match status" value="2"/>
</dbReference>
<dbReference type="SUPFAM" id="SSF56235">
    <property type="entry name" value="N-terminal nucleophile aminohydrolases (Ntn hydrolases)"/>
    <property type="match status" value="1"/>
</dbReference>
<dbReference type="SUPFAM" id="SSF52540">
    <property type="entry name" value="P-loop containing nucleoside triphosphate hydrolases"/>
    <property type="match status" value="1"/>
</dbReference>
<dbReference type="Gene3D" id="1.10.10.60">
    <property type="entry name" value="Homeodomain-like"/>
    <property type="match status" value="1"/>
</dbReference>
<dbReference type="PANTHER" id="PTHR11686:SF9">
    <property type="entry name" value="RE13973P"/>
    <property type="match status" value="1"/>
</dbReference>
<dbReference type="AlphaFoldDB" id="A0A8J5N9F6"/>
<comment type="caution">
    <text evidence="5">The sequence shown here is derived from an EMBL/GenBank/DDBJ whole genome shotgun (WGS) entry which is preliminary data.</text>
</comment>
<dbReference type="GO" id="GO:0005886">
    <property type="term" value="C:plasma membrane"/>
    <property type="evidence" value="ECO:0007669"/>
    <property type="project" value="TreeGrafter"/>
</dbReference>
<dbReference type="Gene3D" id="3.40.50.300">
    <property type="entry name" value="P-loop containing nucleotide triphosphate hydrolases"/>
    <property type="match status" value="1"/>
</dbReference>
<comment type="subcellular location">
    <subcellularLocation>
        <location evidence="1">Nucleus</location>
    </subcellularLocation>
</comment>
<dbReference type="GO" id="GO:0036374">
    <property type="term" value="F:glutathione hydrolase activity"/>
    <property type="evidence" value="ECO:0007669"/>
    <property type="project" value="InterPro"/>
</dbReference>
<dbReference type="Pfam" id="PF03221">
    <property type="entry name" value="HTH_Tnp_Tc5"/>
    <property type="match status" value="1"/>
</dbReference>
<reference evidence="5" key="1">
    <citation type="journal article" date="2021" name="Sci. Adv.">
        <title>The American lobster genome reveals insights on longevity, neural, and immune adaptations.</title>
        <authorList>
            <person name="Polinski J.M."/>
            <person name="Zimin A.V."/>
            <person name="Clark K.F."/>
            <person name="Kohn A.B."/>
            <person name="Sadowski N."/>
            <person name="Timp W."/>
            <person name="Ptitsyn A."/>
            <person name="Khanna P."/>
            <person name="Romanova D.Y."/>
            <person name="Williams P."/>
            <person name="Greenwood S.J."/>
            <person name="Moroz L.L."/>
            <person name="Walt D.R."/>
            <person name="Bodnar A.G."/>
        </authorList>
    </citation>
    <scope>NUCLEOTIDE SEQUENCE</scope>
    <source>
        <strain evidence="5">GMGI-L3</strain>
    </source>
</reference>
<dbReference type="EMBL" id="JAHLQT010006108">
    <property type="protein sequence ID" value="KAG7175318.1"/>
    <property type="molecule type" value="Genomic_DNA"/>
</dbReference>
<dbReference type="SMART" id="SM00674">
    <property type="entry name" value="CENPB"/>
    <property type="match status" value="1"/>
</dbReference>
<accession>A0A8J5N9F6</accession>
<evidence type="ECO:0000256" key="1">
    <source>
        <dbReference type="ARBA" id="ARBA00004123"/>
    </source>
</evidence>
<protein>
    <submittedName>
        <fullName evidence="5">DExH-box ATP-dependent RNA helicase DExH1-like</fullName>
    </submittedName>
</protein>
<keyword evidence="6" id="KW-1185">Reference proteome</keyword>
<name>A0A8J5N9F6_HOMAM</name>
<keyword evidence="2" id="KW-0238">DNA-binding</keyword>
<evidence type="ECO:0000259" key="4">
    <source>
        <dbReference type="PROSITE" id="PS51253"/>
    </source>
</evidence>
<dbReference type="GO" id="GO:0004386">
    <property type="term" value="F:helicase activity"/>
    <property type="evidence" value="ECO:0007669"/>
    <property type="project" value="UniProtKB-KW"/>
</dbReference>
<evidence type="ECO:0000256" key="3">
    <source>
        <dbReference type="SAM" id="MobiDB-lite"/>
    </source>
</evidence>